<evidence type="ECO:0000313" key="3">
    <source>
        <dbReference type="EnsemblFungi" id="MAPG_00659T0"/>
    </source>
</evidence>
<reference evidence="2" key="1">
    <citation type="submission" date="2010-05" db="EMBL/GenBank/DDBJ databases">
        <title>The Genome Sequence of Magnaporthe poae strain ATCC 64411.</title>
        <authorList>
            <consortium name="The Broad Institute Genome Sequencing Platform"/>
            <consortium name="Broad Institute Genome Sequencing Center for Infectious Disease"/>
            <person name="Ma L.-J."/>
            <person name="Dead R."/>
            <person name="Young S."/>
            <person name="Zeng Q."/>
            <person name="Koehrsen M."/>
            <person name="Alvarado L."/>
            <person name="Berlin A."/>
            <person name="Chapman S.B."/>
            <person name="Chen Z."/>
            <person name="Freedman E."/>
            <person name="Gellesch M."/>
            <person name="Goldberg J."/>
            <person name="Griggs A."/>
            <person name="Gujja S."/>
            <person name="Heilman E.R."/>
            <person name="Heiman D."/>
            <person name="Hepburn T."/>
            <person name="Howarth C."/>
            <person name="Jen D."/>
            <person name="Larson L."/>
            <person name="Mehta T."/>
            <person name="Neiman D."/>
            <person name="Pearson M."/>
            <person name="Roberts A."/>
            <person name="Saif S."/>
            <person name="Shea T."/>
            <person name="Shenoy N."/>
            <person name="Sisk P."/>
            <person name="Stolte C."/>
            <person name="Sykes S."/>
            <person name="Walk T."/>
            <person name="White J."/>
            <person name="Yandava C."/>
            <person name="Haas B."/>
            <person name="Nusbaum C."/>
            <person name="Birren B."/>
        </authorList>
    </citation>
    <scope>NUCLEOTIDE SEQUENCE</scope>
    <source>
        <strain evidence="2">ATCC 64411</strain>
    </source>
</reference>
<proteinExistence type="predicted"/>
<reference evidence="3" key="5">
    <citation type="submission" date="2015-06" db="UniProtKB">
        <authorList>
            <consortium name="EnsemblFungi"/>
        </authorList>
    </citation>
    <scope>IDENTIFICATION</scope>
    <source>
        <strain evidence="3">ATCC 64411</strain>
    </source>
</reference>
<dbReference type="Proteomes" id="UP000011715">
    <property type="component" value="Unassembled WGS sequence"/>
</dbReference>
<reference evidence="3" key="4">
    <citation type="journal article" date="2015" name="G3 (Bethesda)">
        <title>Genome sequences of three phytopathogenic species of the Magnaporthaceae family of fungi.</title>
        <authorList>
            <person name="Okagaki L.H."/>
            <person name="Nunes C.C."/>
            <person name="Sailsbery J."/>
            <person name="Clay B."/>
            <person name="Brown D."/>
            <person name="John T."/>
            <person name="Oh Y."/>
            <person name="Young N."/>
            <person name="Fitzgerald M."/>
            <person name="Haas B.J."/>
            <person name="Zeng Q."/>
            <person name="Young S."/>
            <person name="Adiconis X."/>
            <person name="Fan L."/>
            <person name="Levin J.Z."/>
            <person name="Mitchell T.K."/>
            <person name="Okubara P.A."/>
            <person name="Farman M.L."/>
            <person name="Kohn L.M."/>
            <person name="Birren B."/>
            <person name="Ma L.-J."/>
            <person name="Dean R.A."/>
        </authorList>
    </citation>
    <scope>NUCLEOTIDE SEQUENCE</scope>
    <source>
        <strain evidence="3">ATCC 64411 / 73-15</strain>
    </source>
</reference>
<dbReference type="EMBL" id="GL876966">
    <property type="protein sequence ID" value="KLU81574.1"/>
    <property type="molecule type" value="Genomic_DNA"/>
</dbReference>
<feature type="compositionally biased region" description="Acidic residues" evidence="1">
    <location>
        <begin position="42"/>
        <end position="53"/>
    </location>
</feature>
<dbReference type="VEuPathDB" id="FungiDB:MAPG_00659"/>
<keyword evidence="4" id="KW-1185">Reference proteome</keyword>
<protein>
    <submittedName>
        <fullName evidence="2 3">Uncharacterized protein</fullName>
    </submittedName>
</protein>
<feature type="region of interest" description="Disordered" evidence="1">
    <location>
        <begin position="73"/>
        <end position="113"/>
    </location>
</feature>
<dbReference type="AlphaFoldDB" id="A0A0C4DLL5"/>
<feature type="region of interest" description="Disordered" evidence="1">
    <location>
        <begin position="38"/>
        <end position="57"/>
    </location>
</feature>
<accession>A0A0C4DLL5</accession>
<reference evidence="4" key="2">
    <citation type="submission" date="2010-05" db="EMBL/GenBank/DDBJ databases">
        <title>The genome sequence of Magnaporthe poae strain ATCC 64411.</title>
        <authorList>
            <person name="Ma L.-J."/>
            <person name="Dead R."/>
            <person name="Young S."/>
            <person name="Zeng Q."/>
            <person name="Koehrsen M."/>
            <person name="Alvarado L."/>
            <person name="Berlin A."/>
            <person name="Chapman S.B."/>
            <person name="Chen Z."/>
            <person name="Freedman E."/>
            <person name="Gellesch M."/>
            <person name="Goldberg J."/>
            <person name="Griggs A."/>
            <person name="Gujja S."/>
            <person name="Heilman E.R."/>
            <person name="Heiman D."/>
            <person name="Hepburn T."/>
            <person name="Howarth C."/>
            <person name="Jen D."/>
            <person name="Larson L."/>
            <person name="Mehta T."/>
            <person name="Neiman D."/>
            <person name="Pearson M."/>
            <person name="Roberts A."/>
            <person name="Saif S."/>
            <person name="Shea T."/>
            <person name="Shenoy N."/>
            <person name="Sisk P."/>
            <person name="Stolte C."/>
            <person name="Sykes S."/>
            <person name="Walk T."/>
            <person name="White J."/>
            <person name="Yandava C."/>
            <person name="Haas B."/>
            <person name="Nusbaum C."/>
            <person name="Birren B."/>
        </authorList>
    </citation>
    <scope>NUCLEOTIDE SEQUENCE [LARGE SCALE GENOMIC DNA]</scope>
    <source>
        <strain evidence="4">ATCC 64411 / 73-15</strain>
    </source>
</reference>
<organism evidence="3 4">
    <name type="scientific">Magnaporthiopsis poae (strain ATCC 64411 / 73-15)</name>
    <name type="common">Kentucky bluegrass fungus</name>
    <name type="synonym">Magnaporthe poae</name>
    <dbReference type="NCBI Taxonomy" id="644358"/>
    <lineage>
        <taxon>Eukaryota</taxon>
        <taxon>Fungi</taxon>
        <taxon>Dikarya</taxon>
        <taxon>Ascomycota</taxon>
        <taxon>Pezizomycotina</taxon>
        <taxon>Sordariomycetes</taxon>
        <taxon>Sordariomycetidae</taxon>
        <taxon>Magnaporthales</taxon>
        <taxon>Magnaporthaceae</taxon>
        <taxon>Magnaporthiopsis</taxon>
    </lineage>
</organism>
<name>A0A0C4DLL5_MAGP6</name>
<dbReference type="EMBL" id="ADBL01000157">
    <property type="status" value="NOT_ANNOTATED_CDS"/>
    <property type="molecule type" value="Genomic_DNA"/>
</dbReference>
<reference evidence="2" key="3">
    <citation type="submission" date="2011-03" db="EMBL/GenBank/DDBJ databases">
        <title>Annotation of Magnaporthe poae ATCC 64411.</title>
        <authorList>
            <person name="Ma L.-J."/>
            <person name="Dead R."/>
            <person name="Young S.K."/>
            <person name="Zeng Q."/>
            <person name="Gargeya S."/>
            <person name="Fitzgerald M."/>
            <person name="Haas B."/>
            <person name="Abouelleil A."/>
            <person name="Alvarado L."/>
            <person name="Arachchi H.M."/>
            <person name="Berlin A."/>
            <person name="Brown A."/>
            <person name="Chapman S.B."/>
            <person name="Chen Z."/>
            <person name="Dunbar C."/>
            <person name="Freedman E."/>
            <person name="Gearin G."/>
            <person name="Gellesch M."/>
            <person name="Goldberg J."/>
            <person name="Griggs A."/>
            <person name="Gujja S."/>
            <person name="Heiman D."/>
            <person name="Howarth C."/>
            <person name="Larson L."/>
            <person name="Lui A."/>
            <person name="MacDonald P.J.P."/>
            <person name="Mehta T."/>
            <person name="Montmayeur A."/>
            <person name="Murphy C."/>
            <person name="Neiman D."/>
            <person name="Pearson M."/>
            <person name="Priest M."/>
            <person name="Roberts A."/>
            <person name="Saif S."/>
            <person name="Shea T."/>
            <person name="Shenoy N."/>
            <person name="Sisk P."/>
            <person name="Stolte C."/>
            <person name="Sykes S."/>
            <person name="Yandava C."/>
            <person name="Wortman J."/>
            <person name="Nusbaum C."/>
            <person name="Birren B."/>
        </authorList>
    </citation>
    <scope>NUCLEOTIDE SEQUENCE</scope>
    <source>
        <strain evidence="2">ATCC 64411</strain>
    </source>
</reference>
<evidence type="ECO:0000256" key="1">
    <source>
        <dbReference type="SAM" id="MobiDB-lite"/>
    </source>
</evidence>
<gene>
    <name evidence="2" type="ORF">MAPG_00659</name>
</gene>
<evidence type="ECO:0000313" key="2">
    <source>
        <dbReference type="EMBL" id="KLU81574.1"/>
    </source>
</evidence>
<dbReference type="EnsemblFungi" id="MAPG_00659T0">
    <property type="protein sequence ID" value="MAPG_00659T0"/>
    <property type="gene ID" value="MAPG_00659"/>
</dbReference>
<sequence length="125" mass="14002">MKPWRAQNNRPQQYIHNFARRVAIHPLLPSPDAAANDWLLTENDDDDDDDDDDDRHVLPLDRSCVVAASRIATRSTRGASSGLRDRKRLPVSSPLGRHIARRRPPALAGTANGRRRLCLGSRPIP</sequence>
<evidence type="ECO:0000313" key="4">
    <source>
        <dbReference type="Proteomes" id="UP000011715"/>
    </source>
</evidence>